<accession>T0INH8</accession>
<dbReference type="eggNOG" id="COG0438">
    <property type="taxonomic scope" value="Bacteria"/>
</dbReference>
<dbReference type="Pfam" id="PF13439">
    <property type="entry name" value="Glyco_transf_4"/>
    <property type="match status" value="1"/>
</dbReference>
<sequence>MSLPRHLLLTTDTVGGVWTYALDLARGLVQHGYRTTLAILGPAPDAAQRQALSEVKGLSYVVTGLPLDWTAPDEASLRAAAGAIAAMVPAVGADIVQVNAPALACLRDARTPLVVATHSCVATWWDAVEGGPMPEDFRWRTQLAAQGLAQADRCVVPSGAFGRAVARCYGLSRPPVTVHNGRFASPPASHAQHDFAFTAGRLWDRAKNAATMDAAAARLAVPFKAVGAVSGPHGERVEPLHLCLKGQVGAVEVSRYLAARPVFVSAARYEPFGLAVLEAAAAGCALVLSDIPTFRELWDDAAIFLPPGDDRGFAQAIDSLVGDMRWREERGAAAAARAARYHAQSMADATARLYDALLPYPARVAA</sequence>
<protein>
    <recommendedName>
        <fullName evidence="1">Glycosyltransferase subfamily 4-like N-terminal domain-containing protein</fullName>
    </recommendedName>
</protein>
<dbReference type="InterPro" id="IPR050194">
    <property type="entry name" value="Glycosyltransferase_grp1"/>
</dbReference>
<dbReference type="Proteomes" id="UP000015523">
    <property type="component" value="Unassembled WGS sequence"/>
</dbReference>
<dbReference type="Gene3D" id="3.40.50.2000">
    <property type="entry name" value="Glycogen Phosphorylase B"/>
    <property type="match status" value="2"/>
</dbReference>
<evidence type="ECO:0000259" key="1">
    <source>
        <dbReference type="Pfam" id="PF13439"/>
    </source>
</evidence>
<dbReference type="InterPro" id="IPR028098">
    <property type="entry name" value="Glyco_trans_4-like_N"/>
</dbReference>
<dbReference type="CDD" id="cd03801">
    <property type="entry name" value="GT4_PimA-like"/>
    <property type="match status" value="1"/>
</dbReference>
<dbReference type="RefSeq" id="WP_021319362.1">
    <property type="nucleotide sequence ID" value="NZ_AUWY01000120.1"/>
</dbReference>
<evidence type="ECO:0000313" key="2">
    <source>
        <dbReference type="EMBL" id="EQB30400.1"/>
    </source>
</evidence>
<dbReference type="PATRIC" id="fig|1346791.3.peg.3626"/>
<dbReference type="AlphaFoldDB" id="T0INH8"/>
<dbReference type="EMBL" id="AUWY01000120">
    <property type="protein sequence ID" value="EQB30400.1"/>
    <property type="molecule type" value="Genomic_DNA"/>
</dbReference>
<dbReference type="Pfam" id="PF13692">
    <property type="entry name" value="Glyco_trans_1_4"/>
    <property type="match status" value="1"/>
</dbReference>
<dbReference type="PANTHER" id="PTHR45947:SF3">
    <property type="entry name" value="SULFOQUINOVOSYL TRANSFERASE SQD2"/>
    <property type="match status" value="1"/>
</dbReference>
<evidence type="ECO:0000313" key="3">
    <source>
        <dbReference type="Proteomes" id="UP000015523"/>
    </source>
</evidence>
<name>T0INH8_9SPHN</name>
<organism evidence="2 3">
    <name type="scientific">Sphingobium ummariense RL-3</name>
    <dbReference type="NCBI Taxonomy" id="1346791"/>
    <lineage>
        <taxon>Bacteria</taxon>
        <taxon>Pseudomonadati</taxon>
        <taxon>Pseudomonadota</taxon>
        <taxon>Alphaproteobacteria</taxon>
        <taxon>Sphingomonadales</taxon>
        <taxon>Sphingomonadaceae</taxon>
        <taxon>Sphingobium</taxon>
    </lineage>
</organism>
<keyword evidence="3" id="KW-1185">Reference proteome</keyword>
<feature type="domain" description="Glycosyltransferase subfamily 4-like N-terminal" evidence="1">
    <location>
        <begin position="14"/>
        <end position="181"/>
    </location>
</feature>
<proteinExistence type="predicted"/>
<dbReference type="STRING" id="1346791.M529_18790"/>
<dbReference type="GO" id="GO:0016757">
    <property type="term" value="F:glycosyltransferase activity"/>
    <property type="evidence" value="ECO:0007669"/>
    <property type="project" value="UniProtKB-ARBA"/>
</dbReference>
<reference evidence="2 3" key="1">
    <citation type="journal article" date="2013" name="Genome Announc.">
        <title>Draft Genome Sequence of Sphingobium ummariense Strain RL-3, a Hexachlorocyclohexane-Degrading Bacterium.</title>
        <authorList>
            <person name="Kohli P."/>
            <person name="Dua A."/>
            <person name="Sangwan N."/>
            <person name="Oldach P."/>
            <person name="Khurana J.P."/>
            <person name="Lal R."/>
        </authorList>
    </citation>
    <scope>NUCLEOTIDE SEQUENCE [LARGE SCALE GENOMIC DNA]</scope>
    <source>
        <strain evidence="2 3">RL-3</strain>
    </source>
</reference>
<dbReference type="PANTHER" id="PTHR45947">
    <property type="entry name" value="SULFOQUINOVOSYL TRANSFERASE SQD2"/>
    <property type="match status" value="1"/>
</dbReference>
<dbReference type="SUPFAM" id="SSF53756">
    <property type="entry name" value="UDP-Glycosyltransferase/glycogen phosphorylase"/>
    <property type="match status" value="1"/>
</dbReference>
<gene>
    <name evidence="2" type="ORF">M529_18790</name>
</gene>
<comment type="caution">
    <text evidence="2">The sequence shown here is derived from an EMBL/GenBank/DDBJ whole genome shotgun (WGS) entry which is preliminary data.</text>
</comment>